<comment type="subcellular location">
    <subcellularLocation>
        <location evidence="1">Cell membrane</location>
        <topology evidence="1">Multi-pass membrane protein</topology>
    </subcellularLocation>
</comment>
<keyword evidence="4 6" id="KW-1133">Transmembrane helix</keyword>
<dbReference type="EMBL" id="PXYT01000017">
    <property type="protein sequence ID" value="PSR29113.1"/>
    <property type="molecule type" value="Genomic_DNA"/>
</dbReference>
<dbReference type="GO" id="GO:0022857">
    <property type="term" value="F:transmembrane transporter activity"/>
    <property type="evidence" value="ECO:0007669"/>
    <property type="project" value="InterPro"/>
</dbReference>
<evidence type="ECO:0000256" key="5">
    <source>
        <dbReference type="ARBA" id="ARBA00023136"/>
    </source>
</evidence>
<feature type="transmembrane region" description="Helical" evidence="6">
    <location>
        <begin position="326"/>
        <end position="346"/>
    </location>
</feature>
<dbReference type="Proteomes" id="UP000242699">
    <property type="component" value="Unassembled WGS sequence"/>
</dbReference>
<evidence type="ECO:0000256" key="2">
    <source>
        <dbReference type="ARBA" id="ARBA00022475"/>
    </source>
</evidence>
<feature type="transmembrane region" description="Helical" evidence="6">
    <location>
        <begin position="189"/>
        <end position="211"/>
    </location>
</feature>
<sequence length="435" mass="46471">MMEEKCRSDLVPSLTVGRAVALALGIVMGAGLLVLPGLAYVRAGNAAVYAWVVDGIIIIPLLVIFGILGSRYPSAGGVAGFVRTAFGAIAGSITEMILMGAFFLGIPGIALTGANYLVYLFHAEQRGTVLFAIVLLLFAGALNYLGTPLSGKTQQILSYSLVIILAAVAAAAIIFASPHPDSIAPPQHWLEALPVLGMVFFAFTGWEMLSFMGEEFHNPKRDFPIAVTVSFVLVLLLYLGIAFAIQWTLSPHNPQTAEAPIAAILAHVLGNWSGGVVAVIGVLIIMANLNGATWAASRLVFASAREGFLPAYLSHVDAKARVPRRAIWVSVSAFVLVAILHGVRWIPLHAMFSLAGQNFFLLYLFSVIAFLKLVPNLFAAIFGLGTMACCLVVAGSFGTSLLYPAMLMLVGFTVGFLRVRSKGTIHKKLRDMKRR</sequence>
<feature type="transmembrane region" description="Helical" evidence="6">
    <location>
        <begin position="127"/>
        <end position="145"/>
    </location>
</feature>
<dbReference type="Pfam" id="PF13520">
    <property type="entry name" value="AA_permease_2"/>
    <property type="match status" value="1"/>
</dbReference>
<feature type="transmembrane region" description="Helical" evidence="6">
    <location>
        <begin position="261"/>
        <end position="289"/>
    </location>
</feature>
<feature type="transmembrane region" description="Helical" evidence="6">
    <location>
        <begin position="157"/>
        <end position="177"/>
    </location>
</feature>
<feature type="transmembrane region" description="Helical" evidence="6">
    <location>
        <begin position="101"/>
        <end position="121"/>
    </location>
</feature>
<protein>
    <submittedName>
        <fullName evidence="7">Amino acid permease</fullName>
    </submittedName>
</protein>
<dbReference type="InterPro" id="IPR050367">
    <property type="entry name" value="APC_superfamily"/>
</dbReference>
<dbReference type="PANTHER" id="PTHR42770:SF13">
    <property type="entry name" value="L-METHIONINE_BRANCHED-CHAIN AMINO ACID EXPORTER YJEH"/>
    <property type="match status" value="1"/>
</dbReference>
<name>A0A2T2X3M5_9FIRM</name>
<dbReference type="AlphaFoldDB" id="A0A2T2X3M5"/>
<proteinExistence type="predicted"/>
<feature type="transmembrane region" description="Helical" evidence="6">
    <location>
        <begin position="48"/>
        <end position="68"/>
    </location>
</feature>
<feature type="transmembrane region" description="Helical" evidence="6">
    <location>
        <begin position="20"/>
        <end position="41"/>
    </location>
</feature>
<accession>A0A2T2X3M5</accession>
<gene>
    <name evidence="7" type="ORF">C7B43_08890</name>
</gene>
<dbReference type="PANTHER" id="PTHR42770">
    <property type="entry name" value="AMINO ACID TRANSPORTER-RELATED"/>
    <property type="match status" value="1"/>
</dbReference>
<comment type="caution">
    <text evidence="7">The sequence shown here is derived from an EMBL/GenBank/DDBJ whole genome shotgun (WGS) entry which is preliminary data.</text>
</comment>
<evidence type="ECO:0000256" key="6">
    <source>
        <dbReference type="SAM" id="Phobius"/>
    </source>
</evidence>
<keyword evidence="2" id="KW-1003">Cell membrane</keyword>
<dbReference type="GO" id="GO:0005886">
    <property type="term" value="C:plasma membrane"/>
    <property type="evidence" value="ECO:0007669"/>
    <property type="project" value="UniProtKB-SubCell"/>
</dbReference>
<keyword evidence="3 6" id="KW-0812">Transmembrane</keyword>
<dbReference type="Gene3D" id="1.20.1740.10">
    <property type="entry name" value="Amino acid/polyamine transporter I"/>
    <property type="match status" value="1"/>
</dbReference>
<keyword evidence="5 6" id="KW-0472">Membrane</keyword>
<organism evidence="7 8">
    <name type="scientific">Sulfobacillus benefaciens</name>
    <dbReference type="NCBI Taxonomy" id="453960"/>
    <lineage>
        <taxon>Bacteria</taxon>
        <taxon>Bacillati</taxon>
        <taxon>Bacillota</taxon>
        <taxon>Clostridia</taxon>
        <taxon>Eubacteriales</taxon>
        <taxon>Clostridiales Family XVII. Incertae Sedis</taxon>
        <taxon>Sulfobacillus</taxon>
    </lineage>
</organism>
<evidence type="ECO:0000256" key="3">
    <source>
        <dbReference type="ARBA" id="ARBA00022692"/>
    </source>
</evidence>
<feature type="transmembrane region" description="Helical" evidence="6">
    <location>
        <begin position="223"/>
        <end position="249"/>
    </location>
</feature>
<evidence type="ECO:0000313" key="8">
    <source>
        <dbReference type="Proteomes" id="UP000242699"/>
    </source>
</evidence>
<reference evidence="7 8" key="1">
    <citation type="journal article" date="2014" name="BMC Genomics">
        <title>Comparison of environmental and isolate Sulfobacillus genomes reveals diverse carbon, sulfur, nitrogen, and hydrogen metabolisms.</title>
        <authorList>
            <person name="Justice N.B."/>
            <person name="Norman A."/>
            <person name="Brown C.T."/>
            <person name="Singh A."/>
            <person name="Thomas B.C."/>
            <person name="Banfield J.F."/>
        </authorList>
    </citation>
    <scope>NUCLEOTIDE SEQUENCE [LARGE SCALE GENOMIC DNA]</scope>
    <source>
        <strain evidence="7">AMDSBA1</strain>
    </source>
</reference>
<evidence type="ECO:0000313" key="7">
    <source>
        <dbReference type="EMBL" id="PSR29113.1"/>
    </source>
</evidence>
<evidence type="ECO:0000256" key="4">
    <source>
        <dbReference type="ARBA" id="ARBA00022989"/>
    </source>
</evidence>
<dbReference type="PIRSF" id="PIRSF006060">
    <property type="entry name" value="AA_transporter"/>
    <property type="match status" value="1"/>
</dbReference>
<dbReference type="InterPro" id="IPR002293">
    <property type="entry name" value="AA/rel_permease1"/>
</dbReference>
<feature type="transmembrane region" description="Helical" evidence="6">
    <location>
        <begin position="401"/>
        <end position="419"/>
    </location>
</feature>
<evidence type="ECO:0000256" key="1">
    <source>
        <dbReference type="ARBA" id="ARBA00004651"/>
    </source>
</evidence>